<protein>
    <submittedName>
        <fullName evidence="5">Biogenesis of lysosome-related organelles complex 1 subunit CNL1</fullName>
    </submittedName>
</protein>
<gene>
    <name evidence="2" type="ORF">DME_LOCUS3067</name>
</gene>
<dbReference type="OrthoDB" id="5838652at2759"/>
<evidence type="ECO:0000313" key="3">
    <source>
        <dbReference type="Proteomes" id="UP000038040"/>
    </source>
</evidence>
<dbReference type="EMBL" id="UYYG01000101">
    <property type="protein sequence ID" value="VDN53094.1"/>
    <property type="molecule type" value="Genomic_DNA"/>
</dbReference>
<reference evidence="2 4" key="2">
    <citation type="submission" date="2018-11" db="EMBL/GenBank/DDBJ databases">
        <authorList>
            <consortium name="Pathogen Informatics"/>
        </authorList>
    </citation>
    <scope>NUCLEOTIDE SEQUENCE [LARGE SCALE GENOMIC DNA]</scope>
</reference>
<sequence length="129" mass="14839">MKTDKNLMKKEENEGPSTGIVEKDIRDFAKNVETCLNSFAYEAFDREKLANRIEDCLVAAEELGTLNKLVSSDIKTVNKSVATINTQIGQLDVLFRNIDRLVEYIQEKKRLVNQFESELDRAEKLLNQR</sequence>
<reference evidence="5" key="1">
    <citation type="submission" date="2017-02" db="UniProtKB">
        <authorList>
            <consortium name="WormBaseParasite"/>
        </authorList>
    </citation>
    <scope>IDENTIFICATION</scope>
</reference>
<keyword evidence="1" id="KW-0175">Coiled coil</keyword>
<proteinExistence type="predicted"/>
<accession>A0A0N4UN77</accession>
<name>A0A0N4UN77_DRAME</name>
<dbReference type="Proteomes" id="UP000038040">
    <property type="component" value="Unplaced"/>
</dbReference>
<evidence type="ECO:0000313" key="2">
    <source>
        <dbReference type="EMBL" id="VDN53094.1"/>
    </source>
</evidence>
<evidence type="ECO:0000313" key="4">
    <source>
        <dbReference type="Proteomes" id="UP000274756"/>
    </source>
</evidence>
<evidence type="ECO:0000313" key="5">
    <source>
        <dbReference type="WBParaSite" id="DME_0000934501-mRNA-1"/>
    </source>
</evidence>
<keyword evidence="4" id="KW-1185">Reference proteome</keyword>
<dbReference type="Proteomes" id="UP000274756">
    <property type="component" value="Unassembled WGS sequence"/>
</dbReference>
<feature type="coiled-coil region" evidence="1">
    <location>
        <begin position="98"/>
        <end position="128"/>
    </location>
</feature>
<organism evidence="3 5">
    <name type="scientific">Dracunculus medinensis</name>
    <name type="common">Guinea worm</name>
    <dbReference type="NCBI Taxonomy" id="318479"/>
    <lineage>
        <taxon>Eukaryota</taxon>
        <taxon>Metazoa</taxon>
        <taxon>Ecdysozoa</taxon>
        <taxon>Nematoda</taxon>
        <taxon>Chromadorea</taxon>
        <taxon>Rhabditida</taxon>
        <taxon>Spirurina</taxon>
        <taxon>Dracunculoidea</taxon>
        <taxon>Dracunculidae</taxon>
        <taxon>Dracunculus</taxon>
    </lineage>
</organism>
<evidence type="ECO:0000256" key="1">
    <source>
        <dbReference type="SAM" id="Coils"/>
    </source>
</evidence>
<dbReference type="WBParaSite" id="DME_0000934501-mRNA-1">
    <property type="protein sequence ID" value="DME_0000934501-mRNA-1"/>
    <property type="gene ID" value="DME_0000934501"/>
</dbReference>
<dbReference type="AlphaFoldDB" id="A0A0N4UN77"/>